<protein>
    <submittedName>
        <fullName evidence="4">Ras-like protein</fullName>
    </submittedName>
</protein>
<dbReference type="InterPro" id="IPR020849">
    <property type="entry name" value="Small_GTPase_Ras-type"/>
</dbReference>
<dbReference type="Pfam" id="PF00071">
    <property type="entry name" value="Ras"/>
    <property type="match status" value="1"/>
</dbReference>
<feature type="region of interest" description="Disordered" evidence="3">
    <location>
        <begin position="185"/>
        <end position="220"/>
    </location>
</feature>
<dbReference type="Proteomes" id="UP001146793">
    <property type="component" value="Unassembled WGS sequence"/>
</dbReference>
<dbReference type="SMART" id="SM00173">
    <property type="entry name" value="RAS"/>
    <property type="match status" value="1"/>
</dbReference>
<dbReference type="EMBL" id="JANTQA010000032">
    <property type="protein sequence ID" value="KAJ3439377.1"/>
    <property type="molecule type" value="Genomic_DNA"/>
</dbReference>
<dbReference type="PRINTS" id="PR00449">
    <property type="entry name" value="RASTRNSFRMNG"/>
</dbReference>
<dbReference type="NCBIfam" id="TIGR00231">
    <property type="entry name" value="small_GTP"/>
    <property type="match status" value="1"/>
</dbReference>
<dbReference type="GO" id="GO:0005525">
    <property type="term" value="F:GTP binding"/>
    <property type="evidence" value="ECO:0007669"/>
    <property type="project" value="UniProtKB-KW"/>
</dbReference>
<dbReference type="InterPro" id="IPR001806">
    <property type="entry name" value="Small_GTPase"/>
</dbReference>
<keyword evidence="1" id="KW-0547">Nucleotide-binding</keyword>
<dbReference type="GO" id="GO:0007165">
    <property type="term" value="P:signal transduction"/>
    <property type="evidence" value="ECO:0007669"/>
    <property type="project" value="InterPro"/>
</dbReference>
<name>A0AAV7ZBH1_9EUKA</name>
<dbReference type="SUPFAM" id="SSF52540">
    <property type="entry name" value="P-loop containing nucleoside triphosphate hydrolases"/>
    <property type="match status" value="1"/>
</dbReference>
<proteinExistence type="predicted"/>
<accession>A0AAV7ZBH1</accession>
<dbReference type="SMART" id="SM00175">
    <property type="entry name" value="RAB"/>
    <property type="match status" value="1"/>
</dbReference>
<dbReference type="Gene3D" id="3.40.50.300">
    <property type="entry name" value="P-loop containing nucleotide triphosphate hydrolases"/>
    <property type="match status" value="1"/>
</dbReference>
<dbReference type="PANTHER" id="PTHR24070">
    <property type="entry name" value="RAS, DI-RAS, AND RHEB FAMILY MEMBERS OF SMALL GTPASE SUPERFAMILY"/>
    <property type="match status" value="1"/>
</dbReference>
<evidence type="ECO:0000313" key="4">
    <source>
        <dbReference type="EMBL" id="KAJ3439377.1"/>
    </source>
</evidence>
<evidence type="ECO:0000256" key="1">
    <source>
        <dbReference type="ARBA" id="ARBA00022741"/>
    </source>
</evidence>
<sequence>MSYNNTITKIAVVGGGGVGKSCVTLKFLQNKFVEQYDPTIQEIYRKSIIVDEEAAFLDILDTAGQEEYKTLTDRYFRNSHAFLCVTSYDQRGSIGQIREYVKRIQRAKDEDEIVGLLVCNKCDIAKEERAITEEEVKKLSLELNLNMVECSAKTGENINDLFFTLVRNLRKKENDEYEQTFLNKKNNKKKKKKNKQKTNRRSYKSRKKRSKKNHLGCTIC</sequence>
<dbReference type="FunFam" id="3.40.50.300:FF:001423">
    <property type="entry name" value="Ras family GTPase"/>
    <property type="match status" value="1"/>
</dbReference>
<dbReference type="PROSITE" id="PS51421">
    <property type="entry name" value="RAS"/>
    <property type="match status" value="1"/>
</dbReference>
<dbReference type="GO" id="GO:0016020">
    <property type="term" value="C:membrane"/>
    <property type="evidence" value="ECO:0007669"/>
    <property type="project" value="InterPro"/>
</dbReference>
<gene>
    <name evidence="4" type="ORF">M0812_15403</name>
</gene>
<evidence type="ECO:0000256" key="3">
    <source>
        <dbReference type="SAM" id="MobiDB-lite"/>
    </source>
</evidence>
<comment type="caution">
    <text evidence="4">The sequence shown here is derived from an EMBL/GenBank/DDBJ whole genome shotgun (WGS) entry which is preliminary data.</text>
</comment>
<dbReference type="AlphaFoldDB" id="A0AAV7ZBH1"/>
<dbReference type="InterPro" id="IPR005225">
    <property type="entry name" value="Small_GTP-bd"/>
</dbReference>
<evidence type="ECO:0000256" key="2">
    <source>
        <dbReference type="ARBA" id="ARBA00023134"/>
    </source>
</evidence>
<keyword evidence="2" id="KW-0342">GTP-binding</keyword>
<dbReference type="GO" id="GO:0003924">
    <property type="term" value="F:GTPase activity"/>
    <property type="evidence" value="ECO:0007669"/>
    <property type="project" value="InterPro"/>
</dbReference>
<feature type="compositionally biased region" description="Basic residues" evidence="3">
    <location>
        <begin position="185"/>
        <end position="214"/>
    </location>
</feature>
<dbReference type="PROSITE" id="PS51419">
    <property type="entry name" value="RAB"/>
    <property type="match status" value="1"/>
</dbReference>
<dbReference type="SMART" id="SM00174">
    <property type="entry name" value="RHO"/>
    <property type="match status" value="1"/>
</dbReference>
<reference evidence="4" key="1">
    <citation type="submission" date="2022-08" db="EMBL/GenBank/DDBJ databases">
        <title>Novel sulphate-reducing endosymbionts in the free-living metamonad Anaeramoeba.</title>
        <authorList>
            <person name="Jerlstrom-Hultqvist J."/>
            <person name="Cepicka I."/>
            <person name="Gallot-Lavallee L."/>
            <person name="Salas-Leiva D."/>
            <person name="Curtis B.A."/>
            <person name="Zahonova K."/>
            <person name="Pipaliya S."/>
            <person name="Dacks J."/>
            <person name="Roger A.J."/>
        </authorList>
    </citation>
    <scope>NUCLEOTIDE SEQUENCE</scope>
    <source>
        <strain evidence="4">Busselton2</strain>
    </source>
</reference>
<dbReference type="InterPro" id="IPR027417">
    <property type="entry name" value="P-loop_NTPase"/>
</dbReference>
<organism evidence="4 5">
    <name type="scientific">Anaeramoeba flamelloides</name>
    <dbReference type="NCBI Taxonomy" id="1746091"/>
    <lineage>
        <taxon>Eukaryota</taxon>
        <taxon>Metamonada</taxon>
        <taxon>Anaeramoebidae</taxon>
        <taxon>Anaeramoeba</taxon>
    </lineage>
</organism>
<evidence type="ECO:0000313" key="5">
    <source>
        <dbReference type="Proteomes" id="UP001146793"/>
    </source>
</evidence>